<reference evidence="1 2" key="1">
    <citation type="journal article" date="2022" name="New Phytol.">
        <title>Ecological generalism drives hyperdiversity of secondary metabolite gene clusters in xylarialean endophytes.</title>
        <authorList>
            <person name="Franco M.E.E."/>
            <person name="Wisecaver J.H."/>
            <person name="Arnold A.E."/>
            <person name="Ju Y.M."/>
            <person name="Slot J.C."/>
            <person name="Ahrendt S."/>
            <person name="Moore L.P."/>
            <person name="Eastman K.E."/>
            <person name="Scott K."/>
            <person name="Konkel Z."/>
            <person name="Mondo S.J."/>
            <person name="Kuo A."/>
            <person name="Hayes R.D."/>
            <person name="Haridas S."/>
            <person name="Andreopoulos B."/>
            <person name="Riley R."/>
            <person name="LaButti K."/>
            <person name="Pangilinan J."/>
            <person name="Lipzen A."/>
            <person name="Amirebrahimi M."/>
            <person name="Yan J."/>
            <person name="Adam C."/>
            <person name="Keymanesh K."/>
            <person name="Ng V."/>
            <person name="Louie K."/>
            <person name="Northen T."/>
            <person name="Drula E."/>
            <person name="Henrissat B."/>
            <person name="Hsieh H.M."/>
            <person name="Youens-Clark K."/>
            <person name="Lutzoni F."/>
            <person name="Miadlikowska J."/>
            <person name="Eastwood D.C."/>
            <person name="Hamelin R.C."/>
            <person name="Grigoriev I.V."/>
            <person name="U'Ren J.M."/>
        </authorList>
    </citation>
    <scope>NUCLEOTIDE SEQUENCE [LARGE SCALE GENOMIC DNA]</scope>
    <source>
        <strain evidence="1 2">ER1909</strain>
    </source>
</reference>
<sequence>MSAGMVDAGLIRKETFVLIWGGMGIRDPLHLKWMSISHRLKAVTIWDFRYEHHHRIPWSGVESVNGLTGVYDAMNICYWFGMMLDGCCPVHTINIYRSLGDQYEMLWESPLTGMVVGRSSATEKLFGDDTVYLVDLRDESEVKKVSFILSDEDSARTAVEAMERVHQDVQRNGYLYYSELLEHLKFLWLDTTYKWNKERGLPARHVEQSYYWHEGKRVFVCDNKNWSEDDPEIRQILEKMPKIEIVFVLVSPIR</sequence>
<protein>
    <submittedName>
        <fullName evidence="1">Uncharacterized protein</fullName>
    </submittedName>
</protein>
<accession>A0ACC0DIG8</accession>
<evidence type="ECO:0000313" key="1">
    <source>
        <dbReference type="EMBL" id="KAI6092623.1"/>
    </source>
</evidence>
<name>A0ACC0DIG8_9PEZI</name>
<organism evidence="1 2">
    <name type="scientific">Hypoxylon rubiginosum</name>
    <dbReference type="NCBI Taxonomy" id="110542"/>
    <lineage>
        <taxon>Eukaryota</taxon>
        <taxon>Fungi</taxon>
        <taxon>Dikarya</taxon>
        <taxon>Ascomycota</taxon>
        <taxon>Pezizomycotina</taxon>
        <taxon>Sordariomycetes</taxon>
        <taxon>Xylariomycetidae</taxon>
        <taxon>Xylariales</taxon>
        <taxon>Hypoxylaceae</taxon>
        <taxon>Hypoxylon</taxon>
    </lineage>
</organism>
<gene>
    <name evidence="1" type="ORF">F4821DRAFT_254070</name>
</gene>
<proteinExistence type="predicted"/>
<dbReference type="EMBL" id="MU394283">
    <property type="protein sequence ID" value="KAI6092623.1"/>
    <property type="molecule type" value="Genomic_DNA"/>
</dbReference>
<evidence type="ECO:0000313" key="2">
    <source>
        <dbReference type="Proteomes" id="UP001497680"/>
    </source>
</evidence>
<comment type="caution">
    <text evidence="1">The sequence shown here is derived from an EMBL/GenBank/DDBJ whole genome shotgun (WGS) entry which is preliminary data.</text>
</comment>
<keyword evidence="2" id="KW-1185">Reference proteome</keyword>
<dbReference type="Proteomes" id="UP001497680">
    <property type="component" value="Unassembled WGS sequence"/>
</dbReference>